<keyword evidence="13" id="KW-1185">Reference proteome</keyword>
<comment type="caution">
    <text evidence="12">The sequence shown here is derived from an EMBL/GenBank/DDBJ whole genome shotgun (WGS) entry which is preliminary data.</text>
</comment>
<dbReference type="GO" id="GO:0016558">
    <property type="term" value="P:protein import into peroxisome matrix"/>
    <property type="evidence" value="ECO:0007669"/>
    <property type="project" value="TreeGrafter"/>
</dbReference>
<feature type="domain" description="AAA+ ATPase" evidence="11">
    <location>
        <begin position="956"/>
        <end position="1098"/>
    </location>
</feature>
<dbReference type="Gene3D" id="2.60.40.2230">
    <property type="entry name" value="Uncharacterised protein YcnI-like PF07987, DUF1775"/>
    <property type="match status" value="1"/>
</dbReference>
<dbReference type="InterPro" id="IPR029067">
    <property type="entry name" value="CDC48_domain_2-like_sf"/>
</dbReference>
<dbReference type="Gene3D" id="1.10.8.60">
    <property type="match status" value="1"/>
</dbReference>
<evidence type="ECO:0000256" key="4">
    <source>
        <dbReference type="ARBA" id="ARBA00022741"/>
    </source>
</evidence>
<dbReference type="PANTHER" id="PTHR23077">
    <property type="entry name" value="AAA-FAMILY ATPASE"/>
    <property type="match status" value="1"/>
</dbReference>
<dbReference type="Gene3D" id="3.10.330.10">
    <property type="match status" value="1"/>
</dbReference>
<dbReference type="InterPro" id="IPR003593">
    <property type="entry name" value="AAA+_ATPase"/>
</dbReference>
<dbReference type="InterPro" id="IPR015342">
    <property type="entry name" value="PEX1-N_C-lobe"/>
</dbReference>
<keyword evidence="3" id="KW-0962">Peroxisome biogenesis</keyword>
<dbReference type="InterPro" id="IPR050168">
    <property type="entry name" value="AAA_ATPase_domain"/>
</dbReference>
<comment type="catalytic activity">
    <reaction evidence="10">
        <text>ATP + H2O = ADP + phosphate + H(+)</text>
        <dbReference type="Rhea" id="RHEA:13065"/>
        <dbReference type="ChEBI" id="CHEBI:15377"/>
        <dbReference type="ChEBI" id="CHEBI:15378"/>
        <dbReference type="ChEBI" id="CHEBI:30616"/>
        <dbReference type="ChEBI" id="CHEBI:43474"/>
        <dbReference type="ChEBI" id="CHEBI:456216"/>
    </reaction>
    <physiologicalReaction direction="left-to-right" evidence="10">
        <dbReference type="Rhea" id="RHEA:13066"/>
    </physiologicalReaction>
</comment>
<evidence type="ECO:0000259" key="11">
    <source>
        <dbReference type="SMART" id="SM00382"/>
    </source>
</evidence>
<feature type="domain" description="AAA+ ATPase" evidence="11">
    <location>
        <begin position="693"/>
        <end position="836"/>
    </location>
</feature>
<dbReference type="SUPFAM" id="SSF52540">
    <property type="entry name" value="P-loop containing nucleoside triphosphate hydrolases"/>
    <property type="match status" value="2"/>
</dbReference>
<evidence type="ECO:0000256" key="9">
    <source>
        <dbReference type="ARBA" id="ARBA00034532"/>
    </source>
</evidence>
<evidence type="ECO:0000256" key="8">
    <source>
        <dbReference type="ARBA" id="ARBA00032509"/>
    </source>
</evidence>
<comment type="similarity">
    <text evidence="2">Belongs to the AAA ATPase family.</text>
</comment>
<dbReference type="SMART" id="SM00382">
    <property type="entry name" value="AAA"/>
    <property type="match status" value="2"/>
</dbReference>
<dbReference type="FunFam" id="3.40.50.300:FF:000149">
    <property type="entry name" value="Nuclear valosin-containing protein-like"/>
    <property type="match status" value="1"/>
</dbReference>
<dbReference type="InterPro" id="IPR038507">
    <property type="entry name" value="YcnI-like_sf"/>
</dbReference>
<dbReference type="GO" id="GO:0005829">
    <property type="term" value="C:cytosol"/>
    <property type="evidence" value="ECO:0007669"/>
    <property type="project" value="TreeGrafter"/>
</dbReference>
<dbReference type="Pfam" id="PF00004">
    <property type="entry name" value="AAA"/>
    <property type="match status" value="2"/>
</dbReference>
<comment type="subcellular location">
    <subcellularLocation>
        <location evidence="1">Membrane</location>
    </subcellularLocation>
</comment>
<dbReference type="Pfam" id="PF09262">
    <property type="entry name" value="PEX-1N"/>
    <property type="match status" value="1"/>
</dbReference>
<keyword evidence="4" id="KW-0547">Nucleotide-binding</keyword>
<protein>
    <recommendedName>
        <fullName evidence="9">Peroxisomal ATPase PEX1</fullName>
    </recommendedName>
    <alternativeName>
        <fullName evidence="8">Peroxin-1</fullName>
    </alternativeName>
</protein>
<dbReference type="AlphaFoldDB" id="A0AAD5XYS9"/>
<dbReference type="InterPro" id="IPR003959">
    <property type="entry name" value="ATPase_AAA_core"/>
</dbReference>
<keyword evidence="5" id="KW-0378">Hydrolase</keyword>
<evidence type="ECO:0000256" key="3">
    <source>
        <dbReference type="ARBA" id="ARBA00022593"/>
    </source>
</evidence>
<dbReference type="InterPro" id="IPR003960">
    <property type="entry name" value="ATPase_AAA_CS"/>
</dbReference>
<evidence type="ECO:0000256" key="1">
    <source>
        <dbReference type="ARBA" id="ARBA00004370"/>
    </source>
</evidence>
<dbReference type="PROSITE" id="PS00674">
    <property type="entry name" value="AAA"/>
    <property type="match status" value="1"/>
</dbReference>
<dbReference type="Gene3D" id="3.40.50.300">
    <property type="entry name" value="P-loop containing nucleotide triphosphate hydrolases"/>
    <property type="match status" value="2"/>
</dbReference>
<evidence type="ECO:0000256" key="6">
    <source>
        <dbReference type="ARBA" id="ARBA00022840"/>
    </source>
</evidence>
<dbReference type="Proteomes" id="UP001211065">
    <property type="component" value="Unassembled WGS sequence"/>
</dbReference>
<dbReference type="InterPro" id="IPR027417">
    <property type="entry name" value="P-loop_NTPase"/>
</dbReference>
<evidence type="ECO:0000313" key="12">
    <source>
        <dbReference type="EMBL" id="KAJ3227063.1"/>
    </source>
</evidence>
<dbReference type="GO" id="GO:0005778">
    <property type="term" value="C:peroxisomal membrane"/>
    <property type="evidence" value="ECO:0007669"/>
    <property type="project" value="TreeGrafter"/>
</dbReference>
<dbReference type="GO" id="GO:0005524">
    <property type="term" value="F:ATP binding"/>
    <property type="evidence" value="ECO:0007669"/>
    <property type="project" value="UniProtKB-KW"/>
</dbReference>
<dbReference type="PANTHER" id="PTHR23077:SF12">
    <property type="entry name" value="PEROXISOMAL ATPASE PEX1"/>
    <property type="match status" value="1"/>
</dbReference>
<evidence type="ECO:0000256" key="5">
    <source>
        <dbReference type="ARBA" id="ARBA00022801"/>
    </source>
</evidence>
<dbReference type="GO" id="GO:0016887">
    <property type="term" value="F:ATP hydrolysis activity"/>
    <property type="evidence" value="ECO:0007669"/>
    <property type="project" value="InterPro"/>
</dbReference>
<keyword evidence="6" id="KW-0067">ATP-binding</keyword>
<organism evidence="12 13">
    <name type="scientific">Clydaea vesicula</name>
    <dbReference type="NCBI Taxonomy" id="447962"/>
    <lineage>
        <taxon>Eukaryota</taxon>
        <taxon>Fungi</taxon>
        <taxon>Fungi incertae sedis</taxon>
        <taxon>Chytridiomycota</taxon>
        <taxon>Chytridiomycota incertae sedis</taxon>
        <taxon>Chytridiomycetes</taxon>
        <taxon>Lobulomycetales</taxon>
        <taxon>Lobulomycetaceae</taxon>
        <taxon>Clydaea</taxon>
    </lineage>
</organism>
<evidence type="ECO:0000256" key="7">
    <source>
        <dbReference type="ARBA" id="ARBA00023136"/>
    </source>
</evidence>
<dbReference type="EMBL" id="JADGJW010000023">
    <property type="protein sequence ID" value="KAJ3227063.1"/>
    <property type="molecule type" value="Genomic_DNA"/>
</dbReference>
<sequence>MKKKKIITSTVLITPHFIGTGPQQAVLRVAYGGCHAQNTVGLKLTVPAGIGNIAFSKQLDWVISKSNSAMKKRQVEIDSTTTKFASFNKTSSFTKETKAATITSSTLNPTTPITSELVRVTTINGPRIPVNVSTITLPVPENVPQNTIIFTGGNIDPNSYKDFPFSITVPLGTKANTIYYFPVEQICLNETLSFSDINPTPQNKEKFDSPFIIINSKVNNAVATYNNGMFFLNSTIMKLKLIFSPNASGCFCYSPSLKDNVYLNINNVVFSKTTIHARLIASVLPSLETNSLYIDSNFALKNNLEQNKFVTVTILDPNTIKKATSVNVEPLTEDDWEVLNLNQQKLEEVILNQVTLVSFNLIIPLRVNQSLIYLKVLELNSTDNRCLLLGNDTELIVKPKERKKKMNNEGKNSRDKIFLNKFRVLNPRMPSNILDSDAAVCYLNSNTKELAIFDSEIKAFGGLVCLMEVVGIRGESLLHVKVATSPLVPDGHIFIPTFVKQQYSIKTFSQIRLFKVNYPPLKNQKVVIRKVITKKSNDLKSMDEEVKENMQNHSLADNLKQKFKFYLKKHLINNKFLIFEDNLMFKLNDEKEEIVITLNFFDKLGGNFNELKQLRKPGYLKLCNCDGFFLAVSDDPFEQPDYLEETVLLGCDEPILDDLPTFVGNEEKFKAFFDFSSIFFGFESIKKALNIRSSSSFGIFGGQGTGKTVFSKTILKIMMENENYLTYPFMVDCKQLSKIAIKNFQEIFVKILEKTSSFAPAIIFFEDLDYLLFNETKEGADPSLNNFKTSVFLKFFKTTLLKNMMVIFSAKEKSSLNENLLKSNFVSSAIEFKLPDQSTRKKILESFQPHLSLDLTSSKTDGFTPLDLKTLNQRAIQNQCIEDRVRLEEIDYLQAIKGYLPSRLKGVKFDNKDKQKIETLSWKDVGGLENAKTILKETLDFPTKYKGIFSKCNLRLRSGILLYGYPGCGKTFLSQTLQHEFNLNFISCKGPEILNKYIGGSEKAVRDLFDRAASSKPCVLFFDEFDSIAPRRYASLEKGHDNTGVTDRVVNQLLTLMDGAEGLDGVYVLAATSRPDMIDPALLRPGRLDKTVKIDLPDFKDRLKIIETVKSKMKFEDAVDFGEFDLDRFTGADIQGWLYSAYLLSVHEILDLKKGLYSGGNKKAVGQENSYVGEREEVKMIGTGGNVKVVKRLYENIGSDGKDNVQSNKKETIVFVGKRHLEASLKECKPSLSQKEFLKFKKYFDEFEGGKMLKVGSKSTLG</sequence>
<evidence type="ECO:0000256" key="2">
    <source>
        <dbReference type="ARBA" id="ARBA00006914"/>
    </source>
</evidence>
<reference evidence="12" key="1">
    <citation type="submission" date="2020-05" db="EMBL/GenBank/DDBJ databases">
        <title>Phylogenomic resolution of chytrid fungi.</title>
        <authorList>
            <person name="Stajich J.E."/>
            <person name="Amses K."/>
            <person name="Simmons R."/>
            <person name="Seto K."/>
            <person name="Myers J."/>
            <person name="Bonds A."/>
            <person name="Quandt C.A."/>
            <person name="Barry K."/>
            <person name="Liu P."/>
            <person name="Grigoriev I."/>
            <person name="Longcore J.E."/>
            <person name="James T.Y."/>
        </authorList>
    </citation>
    <scope>NUCLEOTIDE SEQUENCE</scope>
    <source>
        <strain evidence="12">JEL0476</strain>
    </source>
</reference>
<gene>
    <name evidence="12" type="primary">PEX1</name>
    <name evidence="12" type="ORF">HK099_003516</name>
</gene>
<accession>A0AAD5XYS9</accession>
<name>A0AAD5XYS9_9FUNG</name>
<proteinExistence type="inferred from homology"/>
<keyword evidence="7" id="KW-0472">Membrane</keyword>
<dbReference type="SUPFAM" id="SSF54585">
    <property type="entry name" value="Cdc48 domain 2-like"/>
    <property type="match status" value="1"/>
</dbReference>
<evidence type="ECO:0000313" key="13">
    <source>
        <dbReference type="Proteomes" id="UP001211065"/>
    </source>
</evidence>
<evidence type="ECO:0000256" key="10">
    <source>
        <dbReference type="ARBA" id="ARBA00048778"/>
    </source>
</evidence>